<dbReference type="PANTHER" id="PTHR10696:SF56">
    <property type="entry name" value="TAUD_TFDA-LIKE DOMAIN-CONTAINING PROTEIN"/>
    <property type="match status" value="1"/>
</dbReference>
<keyword evidence="3" id="KW-0045">Antibiotic biosynthesis</keyword>
<keyword evidence="2" id="KW-0560">Oxidoreductase</keyword>
<dbReference type="EMBL" id="CP022112">
    <property type="protein sequence ID" value="ASG24018.1"/>
    <property type="molecule type" value="Genomic_DNA"/>
</dbReference>
<proteinExistence type="predicted"/>
<gene>
    <name evidence="5" type="ORF">Y958_24060</name>
</gene>
<dbReference type="InterPro" id="IPR003819">
    <property type="entry name" value="TauD/TfdA-like"/>
</dbReference>
<accession>A0A248K0S7</accession>
<dbReference type="PANTHER" id="PTHR10696">
    <property type="entry name" value="GAMMA-BUTYROBETAINE HYDROXYLASE-RELATED"/>
    <property type="match status" value="1"/>
</dbReference>
<dbReference type="SUPFAM" id="SSF51197">
    <property type="entry name" value="Clavaminate synthase-like"/>
    <property type="match status" value="1"/>
</dbReference>
<protein>
    <recommendedName>
        <fullName evidence="4">TauD/TfdA-like domain-containing protein</fullName>
    </recommendedName>
</protein>
<dbReference type="GO" id="GO:0016706">
    <property type="term" value="F:2-oxoglutarate-dependent dioxygenase activity"/>
    <property type="evidence" value="ECO:0007669"/>
    <property type="project" value="UniProtKB-ARBA"/>
</dbReference>
<dbReference type="KEGG" id="nao:Y958_24060"/>
<dbReference type="InterPro" id="IPR042098">
    <property type="entry name" value="TauD-like_sf"/>
</dbReference>
<dbReference type="Gene3D" id="3.60.130.10">
    <property type="entry name" value="Clavaminate synthase-like"/>
    <property type="match status" value="1"/>
</dbReference>
<evidence type="ECO:0000313" key="6">
    <source>
        <dbReference type="Proteomes" id="UP000197153"/>
    </source>
</evidence>
<comment type="cofactor">
    <cofactor evidence="1">
        <name>Fe(2+)</name>
        <dbReference type="ChEBI" id="CHEBI:29033"/>
    </cofactor>
</comment>
<evidence type="ECO:0000256" key="2">
    <source>
        <dbReference type="ARBA" id="ARBA00023002"/>
    </source>
</evidence>
<name>A0A248K0S7_9PROT</name>
<dbReference type="AlphaFoldDB" id="A0A248K0S7"/>
<sequence length="308" mass="34460">MQVSRMQGSLCDLETGCWPPAGSSSGDWRISLGEWAPELAVLGTEAGGHEDRRAKRALDALAQLARGKLYRPPYMVLLTDMSAAWLEDGLAERIYLGLCERLGRLDLARGPFYDVYDRKISGRDHVRYSDTNKSHGFHTDGTASSNWPELVGLLCVRQASSGGMTRLVNIYNIHRRLLDDSPEVLEVLRRDLPRQTRSIPEGAADRSAVDVYPVLTGRAPDMTLGCRYMRRWVDAGFVMTGQMPSAVVVTALDAFDQCLESDPAMLLFRMRPGELVFLNNRVVLHDREAYQDAEGAPRLMRRAWLYGA</sequence>
<evidence type="ECO:0000256" key="3">
    <source>
        <dbReference type="ARBA" id="ARBA00023194"/>
    </source>
</evidence>
<evidence type="ECO:0000259" key="4">
    <source>
        <dbReference type="Pfam" id="PF02668"/>
    </source>
</evidence>
<dbReference type="GO" id="GO:0017000">
    <property type="term" value="P:antibiotic biosynthetic process"/>
    <property type="evidence" value="ECO:0007669"/>
    <property type="project" value="UniProtKB-KW"/>
</dbReference>
<keyword evidence="6" id="KW-1185">Reference proteome</keyword>
<evidence type="ECO:0000313" key="5">
    <source>
        <dbReference type="EMBL" id="ASG24018.1"/>
    </source>
</evidence>
<feature type="domain" description="TauD/TfdA-like" evidence="4">
    <location>
        <begin position="101"/>
        <end position="304"/>
    </location>
</feature>
<evidence type="ECO:0000256" key="1">
    <source>
        <dbReference type="ARBA" id="ARBA00001954"/>
    </source>
</evidence>
<dbReference type="Pfam" id="PF02668">
    <property type="entry name" value="TauD"/>
    <property type="match status" value="1"/>
</dbReference>
<reference evidence="5 6" key="1">
    <citation type="submission" date="2017-06" db="EMBL/GenBank/DDBJ databases">
        <title>Complete genome sequence of Nitrospirillum amazonense strain CBAmC, an endophytic nitrogen-fixing and plant growth-promoting bacterium, isolated from sugarcane.</title>
        <authorList>
            <person name="Schwab S."/>
            <person name="dos Santos Teixeira K.R."/>
            <person name="Simoes Araujo J.L."/>
            <person name="Soares Vidal M."/>
            <person name="Borges de Freitas H.R."/>
            <person name="Rivello Crivelaro A.L."/>
            <person name="Bueno de Camargo Nunes A."/>
            <person name="dos Santos C.M."/>
            <person name="Palmeira da Silva Rosa D."/>
            <person name="da Silva Padilha D."/>
            <person name="da Silva E."/>
            <person name="Araujo Terra L."/>
            <person name="Soares Mendes V."/>
            <person name="Farinelli L."/>
            <person name="Magalhaes Cruz L."/>
            <person name="Baldani J.I."/>
        </authorList>
    </citation>
    <scope>NUCLEOTIDE SEQUENCE [LARGE SCALE GENOMIC DNA]</scope>
    <source>
        <strain evidence="5 6">CBAmC</strain>
    </source>
</reference>
<organism evidence="5 6">
    <name type="scientific">Nitrospirillum viridazoti CBAmc</name>
    <dbReference type="NCBI Taxonomy" id="1441467"/>
    <lineage>
        <taxon>Bacteria</taxon>
        <taxon>Pseudomonadati</taxon>
        <taxon>Pseudomonadota</taxon>
        <taxon>Alphaproteobacteria</taxon>
        <taxon>Rhodospirillales</taxon>
        <taxon>Azospirillaceae</taxon>
        <taxon>Nitrospirillum</taxon>
        <taxon>Nitrospirillum viridazoti</taxon>
    </lineage>
</organism>
<dbReference type="Proteomes" id="UP000197153">
    <property type="component" value="Chromosome 3"/>
</dbReference>
<dbReference type="InterPro" id="IPR050411">
    <property type="entry name" value="AlphaKG_dependent_hydroxylases"/>
</dbReference>